<dbReference type="GO" id="GO:0009791">
    <property type="term" value="P:post-embryonic development"/>
    <property type="evidence" value="ECO:0007669"/>
    <property type="project" value="TreeGrafter"/>
</dbReference>
<accession>A0A2G8KB55</accession>
<evidence type="ECO:0000256" key="1">
    <source>
        <dbReference type="ARBA" id="ARBA00004496"/>
    </source>
</evidence>
<evidence type="ECO:0000313" key="7">
    <source>
        <dbReference type="Proteomes" id="UP000230750"/>
    </source>
</evidence>
<dbReference type="InterPro" id="IPR026317">
    <property type="entry name" value="P_C10"/>
</dbReference>
<evidence type="ECO:0000256" key="2">
    <source>
        <dbReference type="ARBA" id="ARBA00007083"/>
    </source>
</evidence>
<dbReference type="OrthoDB" id="75738at2759"/>
<sequence>MSLHMEPKLSLEDTKAALTDILDALLAPANKEKLDDARKVAGNDMMKMMHHVFPLVTKIQQEVIQKHGFGSEGEDAIKFVQTVRQYEIQDAEVAQLALRLKSNFLPPHPTMAPPQTP</sequence>
<dbReference type="EMBL" id="MRZV01001860">
    <property type="protein sequence ID" value="PIK35616.1"/>
    <property type="molecule type" value="Genomic_DNA"/>
</dbReference>
<dbReference type="GO" id="GO:0005737">
    <property type="term" value="C:cytoplasm"/>
    <property type="evidence" value="ECO:0007669"/>
    <property type="project" value="UniProtKB-SubCell"/>
</dbReference>
<protein>
    <recommendedName>
        <fullName evidence="3">Protein C10</fullName>
    </recommendedName>
</protein>
<evidence type="ECO:0000313" key="5">
    <source>
        <dbReference type="EMBL" id="PIK35616.1"/>
    </source>
</evidence>
<name>A0A2G8KB55_STIJA</name>
<comment type="caution">
    <text evidence="6">The sequence shown here is derived from an EMBL/GenBank/DDBJ whole genome shotgun (WGS) entry which is preliminary data.</text>
</comment>
<proteinExistence type="inferred from homology"/>
<dbReference type="Proteomes" id="UP000230750">
    <property type="component" value="Unassembled WGS sequence"/>
</dbReference>
<dbReference type="EMBL" id="MRZV01000725">
    <property type="protein sequence ID" value="PIK45236.1"/>
    <property type="molecule type" value="Genomic_DNA"/>
</dbReference>
<gene>
    <name evidence="6" type="ORF">BSL78_17906</name>
    <name evidence="5" type="ORF">BSL78_27560</name>
</gene>
<keyword evidence="7" id="KW-1185">Reference proteome</keyword>
<evidence type="ECO:0000256" key="4">
    <source>
        <dbReference type="ARBA" id="ARBA00022490"/>
    </source>
</evidence>
<dbReference type="AlphaFoldDB" id="A0A2G8KB55"/>
<dbReference type="PANTHER" id="PTHR13463">
    <property type="entry name" value="PROTEIN C10"/>
    <property type="match status" value="1"/>
</dbReference>
<organism evidence="6 7">
    <name type="scientific">Stichopus japonicus</name>
    <name type="common">Sea cucumber</name>
    <dbReference type="NCBI Taxonomy" id="307972"/>
    <lineage>
        <taxon>Eukaryota</taxon>
        <taxon>Metazoa</taxon>
        <taxon>Echinodermata</taxon>
        <taxon>Eleutherozoa</taxon>
        <taxon>Echinozoa</taxon>
        <taxon>Holothuroidea</taxon>
        <taxon>Aspidochirotacea</taxon>
        <taxon>Aspidochirotida</taxon>
        <taxon>Stichopodidae</taxon>
        <taxon>Apostichopus</taxon>
    </lineage>
</organism>
<evidence type="ECO:0000256" key="3">
    <source>
        <dbReference type="ARBA" id="ARBA00020502"/>
    </source>
</evidence>
<evidence type="ECO:0000313" key="6">
    <source>
        <dbReference type="EMBL" id="PIK45236.1"/>
    </source>
</evidence>
<comment type="subcellular location">
    <subcellularLocation>
        <location evidence="1">Cytoplasm</location>
    </subcellularLocation>
</comment>
<dbReference type="PANTHER" id="PTHR13463:SF3">
    <property type="entry name" value="PROTEIN C10"/>
    <property type="match status" value="1"/>
</dbReference>
<dbReference type="Pfam" id="PF14974">
    <property type="entry name" value="P_C10"/>
    <property type="match status" value="1"/>
</dbReference>
<keyword evidence="4" id="KW-0963">Cytoplasm</keyword>
<comment type="similarity">
    <text evidence="2">Belongs to the UPF0456 family.</text>
</comment>
<reference evidence="6 7" key="1">
    <citation type="journal article" date="2017" name="PLoS Biol.">
        <title>The sea cucumber genome provides insights into morphological evolution and visceral regeneration.</title>
        <authorList>
            <person name="Zhang X."/>
            <person name="Sun L."/>
            <person name="Yuan J."/>
            <person name="Sun Y."/>
            <person name="Gao Y."/>
            <person name="Zhang L."/>
            <person name="Li S."/>
            <person name="Dai H."/>
            <person name="Hamel J.F."/>
            <person name="Liu C."/>
            <person name="Yu Y."/>
            <person name="Liu S."/>
            <person name="Lin W."/>
            <person name="Guo K."/>
            <person name="Jin S."/>
            <person name="Xu P."/>
            <person name="Storey K.B."/>
            <person name="Huan P."/>
            <person name="Zhang T."/>
            <person name="Zhou Y."/>
            <person name="Zhang J."/>
            <person name="Lin C."/>
            <person name="Li X."/>
            <person name="Xing L."/>
            <person name="Huo D."/>
            <person name="Sun M."/>
            <person name="Wang L."/>
            <person name="Mercier A."/>
            <person name="Li F."/>
            <person name="Yang H."/>
            <person name="Xiang J."/>
        </authorList>
    </citation>
    <scope>NUCLEOTIDE SEQUENCE [LARGE SCALE GENOMIC DNA]</scope>
    <source>
        <strain evidence="6">Shaxun</strain>
        <tissue evidence="6">Muscle</tissue>
    </source>
</reference>